<dbReference type="SUPFAM" id="SSF56112">
    <property type="entry name" value="Protein kinase-like (PK-like)"/>
    <property type="match status" value="1"/>
</dbReference>
<gene>
    <name evidence="3" type="ORF">NEMBOFW57_004548</name>
</gene>
<accession>A0AAD4F861</accession>
<evidence type="ECO:0000313" key="4">
    <source>
        <dbReference type="Proteomes" id="UP001197093"/>
    </source>
</evidence>
<dbReference type="Pfam" id="PF03881">
    <property type="entry name" value="Fructosamin_kin"/>
    <property type="match status" value="1"/>
</dbReference>
<dbReference type="AlphaFoldDB" id="A0AAD4F861"/>
<sequence>MVIGAPRQSGIPVEEPDHELELDEAIINSLPAHCKVLSVGYGGPSAWIKTIKIVVKLEDGSIAKFFKKGASGTIGADMMKGAFEADKALYEAIPDRVPKPVAWGTYVSNPDIHFYMAEYVEMGDDAPSPQNGPPLFWSFTLLAWAIPGGKFGFHVTHIWPTRSTIHDFLGSPLGSADESLFDREESVNGPDEALTKLRTAYFDKAIPRYLRPLESDGRSITPCLIHSDLWLGNIKPRVSTGELCLFDSCAYWGHNEADLAICYNKRYKLGAVCSMEYTRQANEADPDASFVKDLEVEFDERNALYAIKFHVLLSIMYLDRDDGYFRKVLMDELRMILEKIEFDSGISKPEPPASSEVKSPSHL</sequence>
<evidence type="ECO:0000313" key="3">
    <source>
        <dbReference type="EMBL" id="KAG7294474.1"/>
    </source>
</evidence>
<organism evidence="3 4">
    <name type="scientific">Staphylotrichum longicolle</name>
    <dbReference type="NCBI Taxonomy" id="669026"/>
    <lineage>
        <taxon>Eukaryota</taxon>
        <taxon>Fungi</taxon>
        <taxon>Dikarya</taxon>
        <taxon>Ascomycota</taxon>
        <taxon>Pezizomycotina</taxon>
        <taxon>Sordariomycetes</taxon>
        <taxon>Sordariomycetidae</taxon>
        <taxon>Sordariales</taxon>
        <taxon>Chaetomiaceae</taxon>
        <taxon>Staphylotrichum</taxon>
    </lineage>
</organism>
<dbReference type="EMBL" id="JAHCVI010000001">
    <property type="protein sequence ID" value="KAG7294474.1"/>
    <property type="molecule type" value="Genomic_DNA"/>
</dbReference>
<name>A0AAD4F861_9PEZI</name>
<keyword evidence="4" id="KW-1185">Reference proteome</keyword>
<proteinExistence type="predicted"/>
<dbReference type="PANTHER" id="PTHR12149">
    <property type="entry name" value="FRUCTOSAMINE 3 KINASE-RELATED PROTEIN"/>
    <property type="match status" value="1"/>
</dbReference>
<comment type="catalytic activity">
    <reaction evidence="2">
        <text>N(6)-D-ribulosyl-L-lysyl-[protein] + ATP = N(6)-(3-O-phospho-D-ribulosyl)-L-lysyl-[protein] + ADP + H(+)</text>
        <dbReference type="Rhea" id="RHEA:48432"/>
        <dbReference type="Rhea" id="RHEA-COMP:12103"/>
        <dbReference type="Rhea" id="RHEA-COMP:12104"/>
        <dbReference type="ChEBI" id="CHEBI:15378"/>
        <dbReference type="ChEBI" id="CHEBI:30616"/>
        <dbReference type="ChEBI" id="CHEBI:90418"/>
        <dbReference type="ChEBI" id="CHEBI:90420"/>
        <dbReference type="ChEBI" id="CHEBI:456216"/>
        <dbReference type="EC" id="2.7.1.172"/>
    </reaction>
    <physiologicalReaction direction="left-to-right" evidence="2">
        <dbReference type="Rhea" id="RHEA:48433"/>
    </physiologicalReaction>
</comment>
<protein>
    <recommendedName>
        <fullName evidence="1">protein-ribulosamine 3-kinase</fullName>
        <ecNumber evidence="1">2.7.1.172</ecNumber>
    </recommendedName>
</protein>
<dbReference type="Proteomes" id="UP001197093">
    <property type="component" value="Unassembled WGS sequence"/>
</dbReference>
<reference evidence="3" key="1">
    <citation type="submission" date="2023-02" db="EMBL/GenBank/DDBJ databases">
        <authorList>
            <person name="Palmer J.M."/>
        </authorList>
    </citation>
    <scope>NUCLEOTIDE SEQUENCE</scope>
    <source>
        <strain evidence="3">FW57</strain>
    </source>
</reference>
<dbReference type="PANTHER" id="PTHR12149:SF8">
    <property type="entry name" value="PROTEIN-RIBULOSAMINE 3-KINASE"/>
    <property type="match status" value="1"/>
</dbReference>
<comment type="caution">
    <text evidence="3">The sequence shown here is derived from an EMBL/GenBank/DDBJ whole genome shotgun (WGS) entry which is preliminary data.</text>
</comment>
<dbReference type="Gene3D" id="3.90.1200.10">
    <property type="match status" value="1"/>
</dbReference>
<dbReference type="InterPro" id="IPR016477">
    <property type="entry name" value="Fructo-/Ketosamine-3-kinase"/>
</dbReference>
<evidence type="ECO:0000256" key="2">
    <source>
        <dbReference type="ARBA" id="ARBA00048655"/>
    </source>
</evidence>
<evidence type="ECO:0000256" key="1">
    <source>
        <dbReference type="ARBA" id="ARBA00011961"/>
    </source>
</evidence>
<dbReference type="EC" id="2.7.1.172" evidence="1"/>
<dbReference type="GO" id="GO:0102193">
    <property type="term" value="F:protein-ribulosamine 3-kinase activity"/>
    <property type="evidence" value="ECO:0007669"/>
    <property type="project" value="UniProtKB-EC"/>
</dbReference>
<dbReference type="InterPro" id="IPR011009">
    <property type="entry name" value="Kinase-like_dom_sf"/>
</dbReference>